<dbReference type="Pfam" id="PF19313">
    <property type="entry name" value="DUF5916"/>
    <property type="match status" value="1"/>
</dbReference>
<evidence type="ECO:0000313" key="5">
    <source>
        <dbReference type="Proteomes" id="UP000228987"/>
    </source>
</evidence>
<dbReference type="Proteomes" id="UP000228987">
    <property type="component" value="Unassembled WGS sequence"/>
</dbReference>
<dbReference type="GO" id="GO:0030246">
    <property type="term" value="F:carbohydrate binding"/>
    <property type="evidence" value="ECO:0007669"/>
    <property type="project" value="InterPro"/>
</dbReference>
<sequence>MKLSARFSLVSSLSLALFLTFSALPMSANAQDNNNPEGLKEVRAARVATAPVLDGNLDDAVWQQAQVIDDFHQISPGDGTEPSETTEVYMIYTEDALYIGARMYDSNPELIAAPTIRHGQGLGGDDRLVIILDPFNTRRVGYRFETNLNGVRHDALYQTITSFTADWTVIWDVATDTFDGGWIAEIEIPFKTLPFDPNIDTWGFNFGRGIRRRGEEMAWVSYNRSYNPSIVGLVTGLEGMDQGLGLDIVPTFTVNEQRTFNPGDKENNIDPSLDVFYRLTPSLNAALTINTDFSAADVDNRQVNLTRFNLFFPEKRDFFLNDADLFQFGNISNAGSSNQASSRGSRENARPYFSRNIGIGANGEQVDLKYGGRVSGRVGRWNIGTLAVRQDASSTVDATDLFVGRFSANVLDESTLGFIVTDGDPQSNMANTVYGADFRYLNTQLASGQQLQGNIWYQQSDSPGLDGDDASWGVNVSSPNNSGWRGEIGLKEIQQNFNPALGFVNRTNVRDYSGRLGYTHFYDSDFFQKFYTGLDVFRGEIIDGGLQSEVLKFRLFEMQTNSRDSLDLGYTRYREVVLAPFTIYSEPNRSVVIPVGNYQYQTYDFSFNSGSQREFSVGLRTEFGNFYDGDTTGIFTSFNWNQSRNFAMSLDYDWTDISLPQGDFTARLTSLNTQVAFTQNLYWISLLQYDNLSENMGINTRIQWIPEAGQEALIVLNYNMQDVDKDNTFHSALSDISIRFRYTFRY</sequence>
<name>A0A2A5C8M3_9GAMM</name>
<keyword evidence="1" id="KW-0732">Signal</keyword>
<dbReference type="GO" id="GO:0004553">
    <property type="term" value="F:hydrolase activity, hydrolyzing O-glycosyl compounds"/>
    <property type="evidence" value="ECO:0007669"/>
    <property type="project" value="InterPro"/>
</dbReference>
<dbReference type="InterPro" id="IPR010502">
    <property type="entry name" value="Carb-bd_dom_fam9"/>
</dbReference>
<evidence type="ECO:0000259" key="2">
    <source>
        <dbReference type="Pfam" id="PF06452"/>
    </source>
</evidence>
<proteinExistence type="predicted"/>
<gene>
    <name evidence="4" type="ORF">COA71_11730</name>
</gene>
<evidence type="ECO:0000256" key="1">
    <source>
        <dbReference type="SAM" id="SignalP"/>
    </source>
</evidence>
<dbReference type="SUPFAM" id="SSF49344">
    <property type="entry name" value="CBD9-like"/>
    <property type="match status" value="1"/>
</dbReference>
<dbReference type="InterPro" id="IPR045670">
    <property type="entry name" value="DUF5916"/>
</dbReference>
<dbReference type="AlphaFoldDB" id="A0A2A5C8M3"/>
<feature type="signal peptide" evidence="1">
    <location>
        <begin position="1"/>
        <end position="30"/>
    </location>
</feature>
<reference evidence="5" key="1">
    <citation type="submission" date="2017-08" db="EMBL/GenBank/DDBJ databases">
        <title>A dynamic microbial community with high functional redundancy inhabits the cold, oxic subseafloor aquifer.</title>
        <authorList>
            <person name="Tully B.J."/>
            <person name="Wheat C.G."/>
            <person name="Glazer B.T."/>
            <person name="Huber J.A."/>
        </authorList>
    </citation>
    <scope>NUCLEOTIDE SEQUENCE [LARGE SCALE GENOMIC DNA]</scope>
</reference>
<dbReference type="Gene3D" id="2.60.40.1190">
    <property type="match status" value="1"/>
</dbReference>
<feature type="domain" description="Carbohydrate-binding" evidence="2">
    <location>
        <begin position="53"/>
        <end position="206"/>
    </location>
</feature>
<dbReference type="Pfam" id="PF06452">
    <property type="entry name" value="CBM9_1"/>
    <property type="match status" value="1"/>
</dbReference>
<feature type="domain" description="DUF5916" evidence="3">
    <location>
        <begin position="249"/>
        <end position="333"/>
    </location>
</feature>
<feature type="chain" id="PRO_5012652992" evidence="1">
    <location>
        <begin position="31"/>
        <end position="746"/>
    </location>
</feature>
<accession>A0A2A5C8M3</accession>
<comment type="caution">
    <text evidence="4">The sequence shown here is derived from an EMBL/GenBank/DDBJ whole genome shotgun (WGS) entry which is preliminary data.</text>
</comment>
<dbReference type="EMBL" id="NVWI01000010">
    <property type="protein sequence ID" value="PCJ40172.1"/>
    <property type="molecule type" value="Genomic_DNA"/>
</dbReference>
<dbReference type="CDD" id="cd09618">
    <property type="entry name" value="CBM9_like_2"/>
    <property type="match status" value="1"/>
</dbReference>
<evidence type="ECO:0000313" key="4">
    <source>
        <dbReference type="EMBL" id="PCJ40172.1"/>
    </source>
</evidence>
<organism evidence="4 5">
    <name type="scientific">SAR86 cluster bacterium</name>
    <dbReference type="NCBI Taxonomy" id="2030880"/>
    <lineage>
        <taxon>Bacteria</taxon>
        <taxon>Pseudomonadati</taxon>
        <taxon>Pseudomonadota</taxon>
        <taxon>Gammaproteobacteria</taxon>
        <taxon>SAR86 cluster</taxon>
    </lineage>
</organism>
<evidence type="ECO:0000259" key="3">
    <source>
        <dbReference type="Pfam" id="PF19313"/>
    </source>
</evidence>
<protein>
    <submittedName>
        <fullName evidence="4">Uncharacterized protein</fullName>
    </submittedName>
</protein>
<dbReference type="GO" id="GO:0016052">
    <property type="term" value="P:carbohydrate catabolic process"/>
    <property type="evidence" value="ECO:0007669"/>
    <property type="project" value="InterPro"/>
</dbReference>